<name>A0A4Q7MXP5_9BACT</name>
<dbReference type="Pfam" id="PF02190">
    <property type="entry name" value="LON_substr_bdg"/>
    <property type="match status" value="1"/>
</dbReference>
<dbReference type="Proteomes" id="UP000293874">
    <property type="component" value="Unassembled WGS sequence"/>
</dbReference>
<dbReference type="InterPro" id="IPR003111">
    <property type="entry name" value="Lon_prtase_N"/>
</dbReference>
<dbReference type="InterPro" id="IPR015947">
    <property type="entry name" value="PUA-like_sf"/>
</dbReference>
<evidence type="ECO:0000259" key="1">
    <source>
        <dbReference type="PROSITE" id="PS51787"/>
    </source>
</evidence>
<accession>A0A4Q7MXP5</accession>
<protein>
    <recommendedName>
        <fullName evidence="1">Lon N-terminal domain-containing protein</fullName>
    </recommendedName>
</protein>
<evidence type="ECO:0000313" key="2">
    <source>
        <dbReference type="EMBL" id="RZS71983.1"/>
    </source>
</evidence>
<evidence type="ECO:0000313" key="3">
    <source>
        <dbReference type="Proteomes" id="UP000293874"/>
    </source>
</evidence>
<dbReference type="SUPFAM" id="SSF88697">
    <property type="entry name" value="PUA domain-like"/>
    <property type="match status" value="1"/>
</dbReference>
<proteinExistence type="predicted"/>
<dbReference type="InterPro" id="IPR046336">
    <property type="entry name" value="Lon_prtase_N_sf"/>
</dbReference>
<dbReference type="PANTHER" id="PTHR46732">
    <property type="entry name" value="ATP-DEPENDENT PROTEASE LA (LON) DOMAIN PROTEIN"/>
    <property type="match status" value="1"/>
</dbReference>
<keyword evidence="3" id="KW-1185">Reference proteome</keyword>
<comment type="caution">
    <text evidence="2">The sequence shown here is derived from an EMBL/GenBank/DDBJ whole genome shotgun (WGS) entry which is preliminary data.</text>
</comment>
<dbReference type="EMBL" id="SGXA01000002">
    <property type="protein sequence ID" value="RZS71983.1"/>
    <property type="molecule type" value="Genomic_DNA"/>
</dbReference>
<gene>
    <name evidence="2" type="ORF">EV199_3897</name>
</gene>
<dbReference type="SMART" id="SM00464">
    <property type="entry name" value="LON"/>
    <property type="match status" value="1"/>
</dbReference>
<sequence>MTILSDLVFIFAGDMTNFIPIFPLAVVVYPGEVMHLHIFEPRYKQLIRECQESSRPFGIPSVVNDKLQDMGTLVEVTEIVQEYQNGELDIRTKGLKVFRILEVIKQIPDKLYSGAIVNYPHNEDDAGNRALMQKVVFGVKELHRMLNVSKDFRKSEDQLKSYDVAHHAGLSLEEEYEVLGLMNELQRQEYIRRHLEKVLPMLQEMEQLKEKVKLNGHFRNLSAFDLDIE</sequence>
<dbReference type="Gene3D" id="2.30.130.40">
    <property type="entry name" value="LON domain-like"/>
    <property type="match status" value="1"/>
</dbReference>
<organism evidence="2 3">
    <name type="scientific">Pseudobacter ginsenosidimutans</name>
    <dbReference type="NCBI Taxonomy" id="661488"/>
    <lineage>
        <taxon>Bacteria</taxon>
        <taxon>Pseudomonadati</taxon>
        <taxon>Bacteroidota</taxon>
        <taxon>Chitinophagia</taxon>
        <taxon>Chitinophagales</taxon>
        <taxon>Chitinophagaceae</taxon>
        <taxon>Pseudobacter</taxon>
    </lineage>
</organism>
<dbReference type="PANTHER" id="PTHR46732:SF8">
    <property type="entry name" value="ATP-DEPENDENT PROTEASE LA (LON) DOMAIN PROTEIN"/>
    <property type="match status" value="1"/>
</dbReference>
<feature type="domain" description="Lon N-terminal" evidence="1">
    <location>
        <begin position="16"/>
        <end position="199"/>
    </location>
</feature>
<dbReference type="PROSITE" id="PS51787">
    <property type="entry name" value="LON_N"/>
    <property type="match status" value="1"/>
</dbReference>
<dbReference type="AlphaFoldDB" id="A0A4Q7MXP5"/>
<reference evidence="2 3" key="1">
    <citation type="submission" date="2019-02" db="EMBL/GenBank/DDBJ databases">
        <title>Genomic Encyclopedia of Type Strains, Phase IV (KMG-IV): sequencing the most valuable type-strain genomes for metagenomic binning, comparative biology and taxonomic classification.</title>
        <authorList>
            <person name="Goeker M."/>
        </authorList>
    </citation>
    <scope>NUCLEOTIDE SEQUENCE [LARGE SCALE GENOMIC DNA]</scope>
    <source>
        <strain evidence="2 3">DSM 18116</strain>
    </source>
</reference>